<name>A0A453BKD5_AEGTS</name>
<dbReference type="Gramene" id="AET2Gv20542700.1">
    <property type="protein sequence ID" value="AET2Gv20542700.1"/>
    <property type="gene ID" value="AET2Gv20542700"/>
</dbReference>
<reference evidence="4" key="2">
    <citation type="journal article" date="2017" name="Nat. Plants">
        <title>The Aegilops tauschii genome reveals multiple impacts of transposons.</title>
        <authorList>
            <person name="Zhao G."/>
            <person name="Zou C."/>
            <person name="Li K."/>
            <person name="Wang K."/>
            <person name="Li T."/>
            <person name="Gao L."/>
            <person name="Zhang X."/>
            <person name="Wang H."/>
            <person name="Yang Z."/>
            <person name="Liu X."/>
            <person name="Jiang W."/>
            <person name="Mao L."/>
            <person name="Kong X."/>
            <person name="Jiao Y."/>
            <person name="Jia J."/>
        </authorList>
    </citation>
    <scope>NUCLEOTIDE SEQUENCE [LARGE SCALE GENOMIC DNA]</scope>
    <source>
        <strain evidence="4">cv. AL8/78</strain>
    </source>
</reference>
<accession>A0A453BKD5</accession>
<dbReference type="EnsemblPlants" id="AET2Gv20542700.1">
    <property type="protein sequence ID" value="AET2Gv20542700.1"/>
    <property type="gene ID" value="AET2Gv20542700"/>
</dbReference>
<dbReference type="InterPro" id="IPR023780">
    <property type="entry name" value="Chromo_domain"/>
</dbReference>
<dbReference type="Proteomes" id="UP000015105">
    <property type="component" value="Chromosome 2D"/>
</dbReference>
<keyword evidence="4" id="KW-1185">Reference proteome</keyword>
<feature type="region of interest" description="Disordered" evidence="1">
    <location>
        <begin position="61"/>
        <end position="85"/>
    </location>
</feature>
<organism evidence="3 4">
    <name type="scientific">Aegilops tauschii subsp. strangulata</name>
    <name type="common">Goatgrass</name>
    <dbReference type="NCBI Taxonomy" id="200361"/>
    <lineage>
        <taxon>Eukaryota</taxon>
        <taxon>Viridiplantae</taxon>
        <taxon>Streptophyta</taxon>
        <taxon>Embryophyta</taxon>
        <taxon>Tracheophyta</taxon>
        <taxon>Spermatophyta</taxon>
        <taxon>Magnoliopsida</taxon>
        <taxon>Liliopsida</taxon>
        <taxon>Poales</taxon>
        <taxon>Poaceae</taxon>
        <taxon>BOP clade</taxon>
        <taxon>Pooideae</taxon>
        <taxon>Triticodae</taxon>
        <taxon>Triticeae</taxon>
        <taxon>Triticinae</taxon>
        <taxon>Aegilops</taxon>
    </lineage>
</organism>
<dbReference type="Pfam" id="PF00385">
    <property type="entry name" value="Chromo"/>
    <property type="match status" value="1"/>
</dbReference>
<evidence type="ECO:0000313" key="4">
    <source>
        <dbReference type="Proteomes" id="UP000015105"/>
    </source>
</evidence>
<reference evidence="3" key="5">
    <citation type="journal article" date="2021" name="G3 (Bethesda)">
        <title>Aegilops tauschii genome assembly Aet v5.0 features greater sequence contiguity and improved annotation.</title>
        <authorList>
            <person name="Wang L."/>
            <person name="Zhu T."/>
            <person name="Rodriguez J.C."/>
            <person name="Deal K.R."/>
            <person name="Dubcovsky J."/>
            <person name="McGuire P.E."/>
            <person name="Lux T."/>
            <person name="Spannagl M."/>
            <person name="Mayer K.F.X."/>
            <person name="Baldrich P."/>
            <person name="Meyers B.C."/>
            <person name="Huo N."/>
            <person name="Gu Y.Q."/>
            <person name="Zhou H."/>
            <person name="Devos K.M."/>
            <person name="Bennetzen J.L."/>
            <person name="Unver T."/>
            <person name="Budak H."/>
            <person name="Gulick P.J."/>
            <person name="Galiba G."/>
            <person name="Kalapos B."/>
            <person name="Nelson D.R."/>
            <person name="Li P."/>
            <person name="You F.M."/>
            <person name="Luo M.C."/>
            <person name="Dvorak J."/>
        </authorList>
    </citation>
    <scope>NUCLEOTIDE SEQUENCE [LARGE SCALE GENOMIC DNA]</scope>
    <source>
        <strain evidence="3">cv. AL8/78</strain>
    </source>
</reference>
<proteinExistence type="predicted"/>
<dbReference type="Gene3D" id="2.40.50.40">
    <property type="match status" value="1"/>
</dbReference>
<evidence type="ECO:0000256" key="1">
    <source>
        <dbReference type="SAM" id="MobiDB-lite"/>
    </source>
</evidence>
<evidence type="ECO:0000313" key="3">
    <source>
        <dbReference type="EnsemblPlants" id="AET2Gv20542700.1"/>
    </source>
</evidence>
<reference evidence="4" key="1">
    <citation type="journal article" date="2014" name="Science">
        <title>Ancient hybridizations among the ancestral genomes of bread wheat.</title>
        <authorList>
            <consortium name="International Wheat Genome Sequencing Consortium,"/>
            <person name="Marcussen T."/>
            <person name="Sandve S.R."/>
            <person name="Heier L."/>
            <person name="Spannagl M."/>
            <person name="Pfeifer M."/>
            <person name="Jakobsen K.S."/>
            <person name="Wulff B.B."/>
            <person name="Steuernagel B."/>
            <person name="Mayer K.F."/>
            <person name="Olsen O.A."/>
        </authorList>
    </citation>
    <scope>NUCLEOTIDE SEQUENCE [LARGE SCALE GENOMIC DNA]</scope>
    <source>
        <strain evidence="4">cv. AL8/78</strain>
    </source>
</reference>
<feature type="domain" description="Chromo" evidence="2">
    <location>
        <begin position="12"/>
        <end position="56"/>
    </location>
</feature>
<reference evidence="3" key="4">
    <citation type="submission" date="2019-03" db="UniProtKB">
        <authorList>
            <consortium name="EnsemblPlants"/>
        </authorList>
    </citation>
    <scope>IDENTIFICATION</scope>
</reference>
<dbReference type="AlphaFoldDB" id="A0A453BKD5"/>
<evidence type="ECO:0000259" key="2">
    <source>
        <dbReference type="Pfam" id="PF00385"/>
    </source>
</evidence>
<sequence>KVPDLTASEAQPAAILDRRMMKRGNAPVVQLQIQWDNMPSSAATWEDYDVLRQRFPTASIWEEDTSQGGDNVAPADGSSSSSAAD</sequence>
<dbReference type="InterPro" id="IPR016197">
    <property type="entry name" value="Chromo-like_dom_sf"/>
</dbReference>
<dbReference type="SUPFAM" id="SSF54160">
    <property type="entry name" value="Chromo domain-like"/>
    <property type="match status" value="1"/>
</dbReference>
<protein>
    <recommendedName>
        <fullName evidence="2">Chromo domain-containing protein</fullName>
    </recommendedName>
</protein>
<reference evidence="3" key="3">
    <citation type="journal article" date="2017" name="Nature">
        <title>Genome sequence of the progenitor of the wheat D genome Aegilops tauschii.</title>
        <authorList>
            <person name="Luo M.C."/>
            <person name="Gu Y.Q."/>
            <person name="Puiu D."/>
            <person name="Wang H."/>
            <person name="Twardziok S.O."/>
            <person name="Deal K.R."/>
            <person name="Huo N."/>
            <person name="Zhu T."/>
            <person name="Wang L."/>
            <person name="Wang Y."/>
            <person name="McGuire P.E."/>
            <person name="Liu S."/>
            <person name="Long H."/>
            <person name="Ramasamy R.K."/>
            <person name="Rodriguez J.C."/>
            <person name="Van S.L."/>
            <person name="Yuan L."/>
            <person name="Wang Z."/>
            <person name="Xia Z."/>
            <person name="Xiao L."/>
            <person name="Anderson O.D."/>
            <person name="Ouyang S."/>
            <person name="Liang Y."/>
            <person name="Zimin A.V."/>
            <person name="Pertea G."/>
            <person name="Qi P."/>
            <person name="Bennetzen J.L."/>
            <person name="Dai X."/>
            <person name="Dawson M.W."/>
            <person name="Muller H.G."/>
            <person name="Kugler K."/>
            <person name="Rivarola-Duarte L."/>
            <person name="Spannagl M."/>
            <person name="Mayer K.F.X."/>
            <person name="Lu F.H."/>
            <person name="Bevan M.W."/>
            <person name="Leroy P."/>
            <person name="Li P."/>
            <person name="You F.M."/>
            <person name="Sun Q."/>
            <person name="Liu Z."/>
            <person name="Lyons E."/>
            <person name="Wicker T."/>
            <person name="Salzberg S.L."/>
            <person name="Devos K.M."/>
            <person name="Dvorak J."/>
        </authorList>
    </citation>
    <scope>NUCLEOTIDE SEQUENCE [LARGE SCALE GENOMIC DNA]</scope>
    <source>
        <strain evidence="3">cv. AL8/78</strain>
    </source>
</reference>